<evidence type="ECO:0000256" key="2">
    <source>
        <dbReference type="ARBA" id="ARBA00023015"/>
    </source>
</evidence>
<dbReference type="Proteomes" id="UP000509383">
    <property type="component" value="Chromosome"/>
</dbReference>
<reference evidence="6 8" key="1">
    <citation type="submission" date="2020-05" db="EMBL/GenBank/DDBJ databases">
        <title>Characterization of novel class B3 metallo-beta-lactamase from novel Pseudomonas species.</title>
        <authorList>
            <person name="Yamada K."/>
            <person name="Aoki K."/>
            <person name="Ishii Y."/>
        </authorList>
    </citation>
    <scope>NUCLEOTIDE SEQUENCE [LARGE SCALE GENOMIC DNA]</scope>
    <source>
        <strain evidence="6 8">TUM18999</strain>
        <strain evidence="7 9">TUM20286</strain>
    </source>
</reference>
<evidence type="ECO:0000313" key="7">
    <source>
        <dbReference type="EMBL" id="GJN53644.1"/>
    </source>
</evidence>
<dbReference type="GO" id="GO:0003700">
    <property type="term" value="F:DNA-binding transcription factor activity"/>
    <property type="evidence" value="ECO:0007669"/>
    <property type="project" value="InterPro"/>
</dbReference>
<dbReference type="RefSeq" id="WP_173175003.1">
    <property type="nucleotide sequence ID" value="NZ_AP023189.1"/>
</dbReference>
<dbReference type="Gene3D" id="1.10.10.10">
    <property type="entry name" value="Winged helix-like DNA-binding domain superfamily/Winged helix DNA-binding domain"/>
    <property type="match status" value="1"/>
</dbReference>
<dbReference type="SUPFAM" id="SSF46785">
    <property type="entry name" value="Winged helix' DNA-binding domain"/>
    <property type="match status" value="1"/>
</dbReference>
<dbReference type="InterPro" id="IPR036390">
    <property type="entry name" value="WH_DNA-bd_sf"/>
</dbReference>
<sequence>MNLHHLKVFLAVAESGSISAGAERLHISQPAVTREVRELEARLGIPLFDRQPRGVTLTEGGLRLHRYAQRIFALEQAAEADLRSFAGLDDGELRLGASATLGSYLLPDLIARFHARHPEIRVDLQVSNTREITQALADERIALGFVEGDFDRASHAFSLLERDRLLPVCGPGHPLATRGRLHAAELADQALYLREEGSGTRASIEQAYARQGLEARPRMAIASTEALKRLVRDGQGIAWLSQRVIEDDLAAGRLQALEVHDLRIEREMHLLWHPTRTLSPAPAAFLAMILDKK</sequence>
<dbReference type="AlphaFoldDB" id="A0A6J4DZ70"/>
<dbReference type="PANTHER" id="PTHR30126:SF39">
    <property type="entry name" value="HTH-TYPE TRANSCRIPTIONAL REGULATOR CYSL"/>
    <property type="match status" value="1"/>
</dbReference>
<comment type="similarity">
    <text evidence="1">Belongs to the LysR transcriptional regulatory family.</text>
</comment>
<protein>
    <submittedName>
        <fullName evidence="6">LysR family transcriptional regulator</fullName>
    </submittedName>
</protein>
<name>A0A6J4DZ70_9PSED</name>
<keyword evidence="4" id="KW-0804">Transcription</keyword>
<gene>
    <name evidence="6" type="ORF">TUM18999_05800</name>
    <name evidence="7" type="ORF">TUM20286_33960</name>
</gene>
<dbReference type="EMBL" id="AP023189">
    <property type="protein sequence ID" value="BCG22389.1"/>
    <property type="molecule type" value="Genomic_DNA"/>
</dbReference>
<keyword evidence="2" id="KW-0805">Transcription regulation</keyword>
<dbReference type="Proteomes" id="UP001054892">
    <property type="component" value="Unassembled WGS sequence"/>
</dbReference>
<dbReference type="Pfam" id="PF03466">
    <property type="entry name" value="LysR_substrate"/>
    <property type="match status" value="1"/>
</dbReference>
<dbReference type="PANTHER" id="PTHR30126">
    <property type="entry name" value="HTH-TYPE TRANSCRIPTIONAL REGULATOR"/>
    <property type="match status" value="1"/>
</dbReference>
<feature type="domain" description="HTH lysR-type" evidence="5">
    <location>
        <begin position="1"/>
        <end position="58"/>
    </location>
</feature>
<dbReference type="CDD" id="cd08420">
    <property type="entry name" value="PBP2_CysL_like"/>
    <property type="match status" value="1"/>
</dbReference>
<dbReference type="InterPro" id="IPR036388">
    <property type="entry name" value="WH-like_DNA-bd_sf"/>
</dbReference>
<dbReference type="Gene3D" id="3.40.190.290">
    <property type="match status" value="1"/>
</dbReference>
<dbReference type="Pfam" id="PF00126">
    <property type="entry name" value="HTH_1"/>
    <property type="match status" value="1"/>
</dbReference>
<evidence type="ECO:0000313" key="8">
    <source>
        <dbReference type="Proteomes" id="UP000509383"/>
    </source>
</evidence>
<keyword evidence="9" id="KW-1185">Reference proteome</keyword>
<dbReference type="PROSITE" id="PS50931">
    <property type="entry name" value="HTH_LYSR"/>
    <property type="match status" value="1"/>
</dbReference>
<dbReference type="EMBL" id="BQKM01000007">
    <property type="protein sequence ID" value="GJN53644.1"/>
    <property type="molecule type" value="Genomic_DNA"/>
</dbReference>
<evidence type="ECO:0000259" key="5">
    <source>
        <dbReference type="PROSITE" id="PS50931"/>
    </source>
</evidence>
<evidence type="ECO:0000313" key="9">
    <source>
        <dbReference type="Proteomes" id="UP001054892"/>
    </source>
</evidence>
<evidence type="ECO:0000256" key="4">
    <source>
        <dbReference type="ARBA" id="ARBA00023163"/>
    </source>
</evidence>
<dbReference type="GO" id="GO:0000976">
    <property type="term" value="F:transcription cis-regulatory region binding"/>
    <property type="evidence" value="ECO:0007669"/>
    <property type="project" value="TreeGrafter"/>
</dbReference>
<evidence type="ECO:0000313" key="6">
    <source>
        <dbReference type="EMBL" id="BCG22389.1"/>
    </source>
</evidence>
<dbReference type="InterPro" id="IPR000847">
    <property type="entry name" value="LysR_HTH_N"/>
</dbReference>
<dbReference type="FunFam" id="1.10.10.10:FF:000001">
    <property type="entry name" value="LysR family transcriptional regulator"/>
    <property type="match status" value="1"/>
</dbReference>
<dbReference type="KEGG" id="ptw:TUM18999_05800"/>
<dbReference type="InterPro" id="IPR005119">
    <property type="entry name" value="LysR_subst-bd"/>
</dbReference>
<evidence type="ECO:0000256" key="1">
    <source>
        <dbReference type="ARBA" id="ARBA00009437"/>
    </source>
</evidence>
<accession>A0A6J4DZ70</accession>
<organism evidence="6 8">
    <name type="scientific">Pseudomonas tohonis</name>
    <dbReference type="NCBI Taxonomy" id="2725477"/>
    <lineage>
        <taxon>Bacteria</taxon>
        <taxon>Pseudomonadati</taxon>
        <taxon>Pseudomonadota</taxon>
        <taxon>Gammaproteobacteria</taxon>
        <taxon>Pseudomonadales</taxon>
        <taxon>Pseudomonadaceae</taxon>
        <taxon>Pseudomonas</taxon>
    </lineage>
</organism>
<proteinExistence type="inferred from homology"/>
<evidence type="ECO:0000256" key="3">
    <source>
        <dbReference type="ARBA" id="ARBA00023125"/>
    </source>
</evidence>
<dbReference type="SUPFAM" id="SSF53850">
    <property type="entry name" value="Periplasmic binding protein-like II"/>
    <property type="match status" value="1"/>
</dbReference>
<dbReference type="PRINTS" id="PR00039">
    <property type="entry name" value="HTHLYSR"/>
</dbReference>
<keyword evidence="3" id="KW-0238">DNA-binding</keyword>